<proteinExistence type="predicted"/>
<keyword evidence="3" id="KW-1185">Reference proteome</keyword>
<comment type="caution">
    <text evidence="2">The sequence shown here is derived from an EMBL/GenBank/DDBJ whole genome shotgun (WGS) entry which is preliminary data.</text>
</comment>
<evidence type="ECO:0000256" key="1">
    <source>
        <dbReference type="SAM" id="MobiDB-lite"/>
    </source>
</evidence>
<accession>A0A8J2KEX2</accession>
<dbReference type="EMBL" id="CAJVCH010114559">
    <property type="protein sequence ID" value="CAG7724854.1"/>
    <property type="molecule type" value="Genomic_DNA"/>
</dbReference>
<evidence type="ECO:0000313" key="3">
    <source>
        <dbReference type="Proteomes" id="UP000708208"/>
    </source>
</evidence>
<organism evidence="2 3">
    <name type="scientific">Allacma fusca</name>
    <dbReference type="NCBI Taxonomy" id="39272"/>
    <lineage>
        <taxon>Eukaryota</taxon>
        <taxon>Metazoa</taxon>
        <taxon>Ecdysozoa</taxon>
        <taxon>Arthropoda</taxon>
        <taxon>Hexapoda</taxon>
        <taxon>Collembola</taxon>
        <taxon>Symphypleona</taxon>
        <taxon>Sminthuridae</taxon>
        <taxon>Allacma</taxon>
    </lineage>
</organism>
<feature type="region of interest" description="Disordered" evidence="1">
    <location>
        <begin position="298"/>
        <end position="319"/>
    </location>
</feature>
<reference evidence="2" key="1">
    <citation type="submission" date="2021-06" db="EMBL/GenBank/DDBJ databases">
        <authorList>
            <person name="Hodson N. C."/>
            <person name="Mongue J. A."/>
            <person name="Jaron S. K."/>
        </authorList>
    </citation>
    <scope>NUCLEOTIDE SEQUENCE</scope>
</reference>
<feature type="compositionally biased region" description="Acidic residues" evidence="1">
    <location>
        <begin position="308"/>
        <end position="319"/>
    </location>
</feature>
<name>A0A8J2KEX2_9HEXA</name>
<protein>
    <submittedName>
        <fullName evidence="2">Uncharacterized protein</fullName>
    </submittedName>
</protein>
<sequence>MVILPFANKMRKSKESFASRKSRAETIFGVASIRPQDNKDFLKERRKSIYPKEFVTHPRPDVVKECMVPLPRVIEACAVLNAKTEQNVALIQNQCLEETRQCLAAVQLHDQEAVKRSDIEILKADVAAMSDKLDIATTDVARLQTSLDNFKAEILSMLSSGGHSQVTAVDNADCEQYEQATSSGKVLFLTVKHDGEDQNLYLTRCARDALLVLFDWGVSSSYAKGQLPPLHAKFAEAAVLKLFPPNPKLKEIINDDGTTKYDDDIKVLKSEVRTKITSILEYYFKQYDSDGVKIPEKKTLKRKKPEDLESGDLVEDLAQ</sequence>
<evidence type="ECO:0000313" key="2">
    <source>
        <dbReference type="EMBL" id="CAG7724854.1"/>
    </source>
</evidence>
<dbReference type="Proteomes" id="UP000708208">
    <property type="component" value="Unassembled WGS sequence"/>
</dbReference>
<gene>
    <name evidence="2" type="ORF">AFUS01_LOCUS13849</name>
</gene>
<dbReference type="AlphaFoldDB" id="A0A8J2KEX2"/>